<dbReference type="Pfam" id="PF01527">
    <property type="entry name" value="HTH_Tnp_1"/>
    <property type="match status" value="1"/>
</dbReference>
<protein>
    <submittedName>
        <fullName evidence="4">IS3 family transposase</fullName>
    </submittedName>
</protein>
<evidence type="ECO:0000256" key="2">
    <source>
        <dbReference type="SAM" id="MobiDB-lite"/>
    </source>
</evidence>
<evidence type="ECO:0000313" key="4">
    <source>
        <dbReference type="EMBL" id="ATE58263.1"/>
    </source>
</evidence>
<dbReference type="GO" id="GO:0003677">
    <property type="term" value="F:DNA binding"/>
    <property type="evidence" value="ECO:0007669"/>
    <property type="project" value="InterPro"/>
</dbReference>
<dbReference type="SUPFAM" id="SSF53098">
    <property type="entry name" value="Ribonuclease H-like"/>
    <property type="match status" value="1"/>
</dbReference>
<dbReference type="InterPro" id="IPR025948">
    <property type="entry name" value="HTH-like_dom"/>
</dbReference>
<dbReference type="Pfam" id="PF13276">
    <property type="entry name" value="HTH_21"/>
    <property type="match status" value="1"/>
</dbReference>
<dbReference type="InterPro" id="IPR002514">
    <property type="entry name" value="Transposase_8"/>
</dbReference>
<dbReference type="InterPro" id="IPR001584">
    <property type="entry name" value="Integrase_cat-core"/>
</dbReference>
<dbReference type="GO" id="GO:0004803">
    <property type="term" value="F:transposase activity"/>
    <property type="evidence" value="ECO:0007669"/>
    <property type="project" value="InterPro"/>
</dbReference>
<proteinExistence type="predicted"/>
<accession>A0A290ZH02</accession>
<feature type="region of interest" description="Disordered" evidence="2">
    <location>
        <begin position="378"/>
        <end position="399"/>
    </location>
</feature>
<reference evidence="4" key="1">
    <citation type="submission" date="2017-09" db="EMBL/GenBank/DDBJ databases">
        <title>Complete Genome Sequence of ansamitocin-producing Bacterium Actinosynnema pretiosum X47.</title>
        <authorList>
            <person name="Cao G."/>
            <person name="Zong G."/>
            <person name="Zhong C."/>
            <person name="Fu J."/>
        </authorList>
    </citation>
    <scope>NUCLEOTIDE SEQUENCE [LARGE SCALE GENOMIC DNA]</scope>
    <source>
        <strain evidence="4">X47</strain>
    </source>
</reference>
<organism evidence="4 5">
    <name type="scientific">Actinosynnema pretiosum</name>
    <dbReference type="NCBI Taxonomy" id="42197"/>
    <lineage>
        <taxon>Bacteria</taxon>
        <taxon>Bacillati</taxon>
        <taxon>Actinomycetota</taxon>
        <taxon>Actinomycetes</taxon>
        <taxon>Pseudonocardiales</taxon>
        <taxon>Pseudonocardiaceae</taxon>
        <taxon>Actinosynnema</taxon>
    </lineage>
</organism>
<dbReference type="NCBIfam" id="NF033516">
    <property type="entry name" value="transpos_IS3"/>
    <property type="match status" value="1"/>
</dbReference>
<dbReference type="AlphaFoldDB" id="A0A290ZH02"/>
<dbReference type="InterPro" id="IPR009057">
    <property type="entry name" value="Homeodomain-like_sf"/>
</dbReference>
<dbReference type="InterPro" id="IPR050900">
    <property type="entry name" value="Transposase_IS3/IS150/IS904"/>
</dbReference>
<dbReference type="InterPro" id="IPR012337">
    <property type="entry name" value="RNaseH-like_sf"/>
</dbReference>
<dbReference type="SUPFAM" id="SSF46689">
    <property type="entry name" value="Homeodomain-like"/>
    <property type="match status" value="1"/>
</dbReference>
<name>A0A290ZH02_9PSEU</name>
<dbReference type="PANTHER" id="PTHR46889:SF4">
    <property type="entry name" value="TRANSPOSASE INSO FOR INSERTION SEQUENCE ELEMENT IS911B-RELATED"/>
    <property type="match status" value="1"/>
</dbReference>
<dbReference type="PROSITE" id="PS50994">
    <property type="entry name" value="INTEGRASE"/>
    <property type="match status" value="1"/>
</dbReference>
<dbReference type="GO" id="GO:0006313">
    <property type="term" value="P:DNA transposition"/>
    <property type="evidence" value="ECO:0007669"/>
    <property type="project" value="InterPro"/>
</dbReference>
<dbReference type="RefSeq" id="WP_096497876.1">
    <property type="nucleotide sequence ID" value="NZ_CP023445.1"/>
</dbReference>
<feature type="compositionally biased region" description="Low complexity" evidence="2">
    <location>
        <begin position="388"/>
        <end position="399"/>
    </location>
</feature>
<dbReference type="InterPro" id="IPR048020">
    <property type="entry name" value="Transpos_IS3"/>
</dbReference>
<evidence type="ECO:0000256" key="1">
    <source>
        <dbReference type="ARBA" id="ARBA00002286"/>
    </source>
</evidence>
<dbReference type="Pfam" id="PF00665">
    <property type="entry name" value="rve"/>
    <property type="match status" value="1"/>
</dbReference>
<evidence type="ECO:0000259" key="3">
    <source>
        <dbReference type="PROSITE" id="PS50994"/>
    </source>
</evidence>
<dbReference type="GO" id="GO:0015074">
    <property type="term" value="P:DNA integration"/>
    <property type="evidence" value="ECO:0007669"/>
    <property type="project" value="InterPro"/>
</dbReference>
<comment type="function">
    <text evidence="1">Involved in the transposition of the insertion sequence.</text>
</comment>
<dbReference type="PANTHER" id="PTHR46889">
    <property type="entry name" value="TRANSPOSASE INSF FOR INSERTION SEQUENCE IS3B-RELATED"/>
    <property type="match status" value="1"/>
</dbReference>
<dbReference type="InterPro" id="IPR036397">
    <property type="entry name" value="RNaseH_sf"/>
</dbReference>
<feature type="domain" description="Integrase catalytic" evidence="3">
    <location>
        <begin position="225"/>
        <end position="389"/>
    </location>
</feature>
<dbReference type="KEGG" id="apre:CNX65_19475"/>
<dbReference type="Proteomes" id="UP000218505">
    <property type="component" value="Chromosome"/>
</dbReference>
<dbReference type="Gene3D" id="1.10.10.60">
    <property type="entry name" value="Homeodomain-like"/>
    <property type="match status" value="1"/>
</dbReference>
<evidence type="ECO:0000313" key="5">
    <source>
        <dbReference type="Proteomes" id="UP000218505"/>
    </source>
</evidence>
<sequence>MVMKHYPQEFRAEAVALYRSRPGTTIKSVAQDLGVNHGTLRNWIRLDDAQRTGAPTAASAPAPASPEDENAALRRRIRELEKERDILRKAARYFGGRDALVNRFQFVDDHRRHHGVKRLCQVIGIARSSYHHWKATASDRASRVADDARLAARIRVIHRQSAGTYGVPRITAELHDTGDRVNHKRVARVMRGIGLAGLRLRRRHRTTLADPTAVKAPDLLERDFTAQEPNTRYVGDITYLPIADGTFLHLATVMDLCSRRLVGWAVADHMRTELVLDALRAAQRTRGSLAGAIFHSDHGAQYDATSFAEACRAAGVTRSMGAIGSSADNAAAESLNASFKRETLQGAQNWGSAREARLAVFGWAHRYNIRRRHSHLGQMSPIDHENSLLPTPATLTPAA</sequence>
<keyword evidence="5" id="KW-1185">Reference proteome</keyword>
<gene>
    <name evidence="4" type="ORF">CNX65_19475</name>
</gene>
<dbReference type="Gene3D" id="3.30.420.10">
    <property type="entry name" value="Ribonuclease H-like superfamily/Ribonuclease H"/>
    <property type="match status" value="1"/>
</dbReference>
<dbReference type="EMBL" id="CP023445">
    <property type="protein sequence ID" value="ATE58263.1"/>
    <property type="molecule type" value="Genomic_DNA"/>
</dbReference>